<reference evidence="2 3" key="1">
    <citation type="submission" date="2016-04" db="EMBL/GenBank/DDBJ databases">
        <authorList>
            <person name="Evans L.H."/>
            <person name="Alamgir A."/>
            <person name="Owens N."/>
            <person name="Weber N.D."/>
            <person name="Virtaneva K."/>
            <person name="Barbian K."/>
            <person name="Babar A."/>
            <person name="Rosenke K."/>
        </authorList>
    </citation>
    <scope>NUCLEOTIDE SEQUENCE [LARGE SCALE GENOMIC DNA]</scope>
    <source>
        <strain evidence="2 3">IFM 0406</strain>
    </source>
</reference>
<organism evidence="2 3">
    <name type="scientific">Nocardia terpenica</name>
    <dbReference type="NCBI Taxonomy" id="455432"/>
    <lineage>
        <taxon>Bacteria</taxon>
        <taxon>Bacillati</taxon>
        <taxon>Actinomycetota</taxon>
        <taxon>Actinomycetes</taxon>
        <taxon>Mycobacteriales</taxon>
        <taxon>Nocardiaceae</taxon>
        <taxon>Nocardia</taxon>
    </lineage>
</organism>
<gene>
    <name evidence="2" type="ORF">AWN90_09335</name>
</gene>
<dbReference type="Proteomes" id="UP000076512">
    <property type="component" value="Unassembled WGS sequence"/>
</dbReference>
<feature type="region of interest" description="Disordered" evidence="1">
    <location>
        <begin position="43"/>
        <end position="65"/>
    </location>
</feature>
<protein>
    <submittedName>
        <fullName evidence="2">Uncharacterized protein</fullName>
    </submittedName>
</protein>
<dbReference type="EMBL" id="LWGR01000021">
    <property type="protein sequence ID" value="KZM68134.1"/>
    <property type="molecule type" value="Genomic_DNA"/>
</dbReference>
<name>A0A164H1Z6_9NOCA</name>
<sequence length="65" mass="7153">MADYYRDTITGNVYQPVDDEHRAYFEKWARFVSVDNLDELAATSAPDSATVSGSARGKKAAAPVR</sequence>
<evidence type="ECO:0000256" key="1">
    <source>
        <dbReference type="SAM" id="MobiDB-lite"/>
    </source>
</evidence>
<dbReference type="AlphaFoldDB" id="A0A164H1Z6"/>
<evidence type="ECO:0000313" key="2">
    <source>
        <dbReference type="EMBL" id="KZM68134.1"/>
    </source>
</evidence>
<proteinExistence type="predicted"/>
<evidence type="ECO:0000313" key="3">
    <source>
        <dbReference type="Proteomes" id="UP000076512"/>
    </source>
</evidence>
<accession>A0A164H1Z6</accession>
<dbReference type="STRING" id="455432.AWN90_09335"/>
<dbReference type="RefSeq" id="WP_067579472.1">
    <property type="nucleotide sequence ID" value="NZ_JABMCZ010000002.1"/>
</dbReference>
<keyword evidence="3" id="KW-1185">Reference proteome</keyword>
<comment type="caution">
    <text evidence="2">The sequence shown here is derived from an EMBL/GenBank/DDBJ whole genome shotgun (WGS) entry which is preliminary data.</text>
</comment>